<dbReference type="InterPro" id="IPR028976">
    <property type="entry name" value="CheC-like_sf"/>
</dbReference>
<evidence type="ECO:0000256" key="5">
    <source>
        <dbReference type="PROSITE-ProRule" id="PRU00169"/>
    </source>
</evidence>
<dbReference type="SUPFAM" id="SSF103039">
    <property type="entry name" value="CheC-like"/>
    <property type="match status" value="1"/>
</dbReference>
<dbReference type="InterPro" id="IPR050595">
    <property type="entry name" value="Bact_response_regulator"/>
</dbReference>
<dbReference type="EMBL" id="LNAM01000024">
    <property type="protein sequence ID" value="KSV60331.1"/>
    <property type="molecule type" value="Genomic_DNA"/>
</dbReference>
<dbReference type="AlphaFoldDB" id="A0A0V8QI94"/>
<evidence type="ECO:0000313" key="8">
    <source>
        <dbReference type="Proteomes" id="UP000054874"/>
    </source>
</evidence>
<evidence type="ECO:0000313" key="7">
    <source>
        <dbReference type="EMBL" id="KSV60331.1"/>
    </source>
</evidence>
<dbReference type="Gene3D" id="3.40.50.2300">
    <property type="match status" value="1"/>
</dbReference>
<name>A0A0V8QI94_9FIRM</name>
<dbReference type="PANTHER" id="PTHR44591:SF3">
    <property type="entry name" value="RESPONSE REGULATORY DOMAIN-CONTAINING PROTEIN"/>
    <property type="match status" value="1"/>
</dbReference>
<comment type="function">
    <text evidence="4">May play the central regulatory role in sporulation. It may be an element of the effector pathway responsible for the activation of sporulation genes in response to nutritional stress. Spo0A may act in concert with spo0H (a sigma factor) to control the expression of some genes that are critical to the sporulation process.</text>
</comment>
<dbReference type="SMART" id="SM00448">
    <property type="entry name" value="REC"/>
    <property type="match status" value="1"/>
</dbReference>
<gene>
    <name evidence="7" type="ORF">ASU35_06155</name>
</gene>
<dbReference type="SUPFAM" id="SSF52172">
    <property type="entry name" value="CheY-like"/>
    <property type="match status" value="1"/>
</dbReference>
<accession>A0A0V8QI94</accession>
<evidence type="ECO:0000259" key="6">
    <source>
        <dbReference type="PROSITE" id="PS50110"/>
    </source>
</evidence>
<feature type="modified residue" description="4-aspartylphosphate" evidence="5">
    <location>
        <position position="209"/>
    </location>
</feature>
<dbReference type="Pfam" id="PF00072">
    <property type="entry name" value="Response_reg"/>
    <property type="match status" value="1"/>
</dbReference>
<dbReference type="Gene3D" id="3.40.1550.10">
    <property type="entry name" value="CheC-like"/>
    <property type="match status" value="1"/>
</dbReference>
<dbReference type="GO" id="GO:0006935">
    <property type="term" value="P:chemotaxis"/>
    <property type="evidence" value="ECO:0007669"/>
    <property type="project" value="UniProtKB-KW"/>
</dbReference>
<dbReference type="Proteomes" id="UP000054874">
    <property type="component" value="Unassembled WGS sequence"/>
</dbReference>
<dbReference type="PROSITE" id="PS50110">
    <property type="entry name" value="RESPONSE_REGULATORY"/>
    <property type="match status" value="1"/>
</dbReference>
<evidence type="ECO:0000256" key="2">
    <source>
        <dbReference type="ARBA" id="ARBA00022500"/>
    </source>
</evidence>
<keyword evidence="8" id="KW-1185">Reference proteome</keyword>
<keyword evidence="3 5" id="KW-0597">Phosphoprotein</keyword>
<protein>
    <recommendedName>
        <fullName evidence="1">Stage 0 sporulation protein A homolog</fullName>
    </recommendedName>
</protein>
<dbReference type="GO" id="GO:0000160">
    <property type="term" value="P:phosphorelay signal transduction system"/>
    <property type="evidence" value="ECO:0007669"/>
    <property type="project" value="InterPro"/>
</dbReference>
<dbReference type="PANTHER" id="PTHR44591">
    <property type="entry name" value="STRESS RESPONSE REGULATOR PROTEIN 1"/>
    <property type="match status" value="1"/>
</dbReference>
<evidence type="ECO:0000256" key="3">
    <source>
        <dbReference type="ARBA" id="ARBA00022553"/>
    </source>
</evidence>
<sequence>MDVVAVYEDAFTVLTKKVASIHLKEVSVKEADLQDKYTFMVYTTGAFESSIECRIENPLFEQLARGLNKGQELPEDTKMLYVIEYLNIICGRALSVINGALKSASRLTVPKYLDGAEADQPGSYLHENWIGFITEYGNMQIGLKYNYETQRRQKNMSKTVLVIDDSPFIANQIREGIEGNGYTVVGHARSGEEGITMCEDLTPDIVLLDIIMPGIDGFETAQEIQKKMPEVKIIMLSSLCDNETLEEVRNIGLKYLIPKPLEIDVLMATLELALR</sequence>
<evidence type="ECO:0000256" key="4">
    <source>
        <dbReference type="ARBA" id="ARBA00024867"/>
    </source>
</evidence>
<evidence type="ECO:0000256" key="1">
    <source>
        <dbReference type="ARBA" id="ARBA00018672"/>
    </source>
</evidence>
<reference evidence="7 8" key="1">
    <citation type="submission" date="2015-11" db="EMBL/GenBank/DDBJ databases">
        <title>Butyribacter intestini gen. nov., sp. nov., a butyric acid-producing bacterium of the family Lachnospiraceae isolated from the human faeces.</title>
        <authorList>
            <person name="Zou Y."/>
            <person name="Xue W."/>
            <person name="Luo G."/>
            <person name="Lv M."/>
        </authorList>
    </citation>
    <scope>NUCLEOTIDE SEQUENCE [LARGE SCALE GENOMIC DNA]</scope>
    <source>
        <strain evidence="7 8">ACET-33324</strain>
    </source>
</reference>
<organism evidence="7 8">
    <name type="scientific">Acetivibrio ethanolgignens</name>
    <dbReference type="NCBI Taxonomy" id="290052"/>
    <lineage>
        <taxon>Bacteria</taxon>
        <taxon>Bacillati</taxon>
        <taxon>Bacillota</taxon>
        <taxon>Clostridia</taxon>
        <taxon>Eubacteriales</taxon>
        <taxon>Oscillospiraceae</taxon>
        <taxon>Acetivibrio</taxon>
    </lineage>
</organism>
<proteinExistence type="predicted"/>
<dbReference type="STRING" id="290052.ASU35_06155"/>
<keyword evidence="2" id="KW-0145">Chemotaxis</keyword>
<dbReference type="InterPro" id="IPR001789">
    <property type="entry name" value="Sig_transdc_resp-reg_receiver"/>
</dbReference>
<feature type="domain" description="Response regulatory" evidence="6">
    <location>
        <begin position="159"/>
        <end position="274"/>
    </location>
</feature>
<comment type="caution">
    <text evidence="7">The sequence shown here is derived from an EMBL/GenBank/DDBJ whole genome shotgun (WGS) entry which is preliminary data.</text>
</comment>
<dbReference type="InterPro" id="IPR011006">
    <property type="entry name" value="CheY-like_superfamily"/>
</dbReference>